<feature type="transmembrane region" description="Helical" evidence="1">
    <location>
        <begin position="79"/>
        <end position="97"/>
    </location>
</feature>
<dbReference type="Proteomes" id="UP000011513">
    <property type="component" value="Unassembled WGS sequence"/>
</dbReference>
<proteinExistence type="predicted"/>
<dbReference type="AlphaFoldDB" id="M0CZP8"/>
<protein>
    <submittedName>
        <fullName evidence="2">Uncharacterized protein</fullName>
    </submittedName>
</protein>
<sequence>MFCLPRLSPGVPAESLMSGSILLGLVAGAAVEQVPSRVDELVVRGGHVVLAVATVLPAVLPGATRAFDGVRTGPESDALPVFGLLFTGDLVWAAGRIRTARVRLERETTHLARSTAESLSHRLVFDAVAVLGGLLLAAVGFVLSTPRAVRLTELDSGLVVNSGGPFGEKFLPWRGVRRIETGGDSVRVRCRSPHPTSYRIDSHVADEQRQIVVTLRRCRRW</sequence>
<organism evidence="2 3">
    <name type="scientific">Halogeometricum pallidum JCM 14848</name>
    <dbReference type="NCBI Taxonomy" id="1227487"/>
    <lineage>
        <taxon>Archaea</taxon>
        <taxon>Methanobacteriati</taxon>
        <taxon>Methanobacteriota</taxon>
        <taxon>Stenosarchaea group</taxon>
        <taxon>Halobacteria</taxon>
        <taxon>Halobacteriales</taxon>
        <taxon>Haloferacaceae</taxon>
        <taxon>Halogeometricum</taxon>
    </lineage>
</organism>
<feature type="transmembrane region" description="Helical" evidence="1">
    <location>
        <begin position="15"/>
        <end position="34"/>
    </location>
</feature>
<dbReference type="EMBL" id="AOIV01000040">
    <property type="protein sequence ID" value="ELZ27369.1"/>
    <property type="molecule type" value="Genomic_DNA"/>
</dbReference>
<dbReference type="eggNOG" id="arCOG09071">
    <property type="taxonomic scope" value="Archaea"/>
</dbReference>
<dbReference type="InParanoid" id="M0CZP8"/>
<feature type="transmembrane region" description="Helical" evidence="1">
    <location>
        <begin position="41"/>
        <end position="59"/>
    </location>
</feature>
<feature type="transmembrane region" description="Helical" evidence="1">
    <location>
        <begin position="123"/>
        <end position="143"/>
    </location>
</feature>
<evidence type="ECO:0000313" key="3">
    <source>
        <dbReference type="Proteomes" id="UP000011513"/>
    </source>
</evidence>
<accession>M0CZP8</accession>
<evidence type="ECO:0000313" key="2">
    <source>
        <dbReference type="EMBL" id="ELZ27369.1"/>
    </source>
</evidence>
<keyword evidence="1" id="KW-0472">Membrane</keyword>
<comment type="caution">
    <text evidence="2">The sequence shown here is derived from an EMBL/GenBank/DDBJ whole genome shotgun (WGS) entry which is preliminary data.</text>
</comment>
<keyword evidence="1" id="KW-1133">Transmembrane helix</keyword>
<keyword evidence="1" id="KW-0812">Transmembrane</keyword>
<evidence type="ECO:0000256" key="1">
    <source>
        <dbReference type="SAM" id="Phobius"/>
    </source>
</evidence>
<gene>
    <name evidence="2" type="ORF">C474_16559</name>
</gene>
<name>M0CZP8_HALPD</name>
<reference evidence="2 3" key="1">
    <citation type="journal article" date="2014" name="PLoS Genet.">
        <title>Phylogenetically driven sequencing of extremely halophilic archaea reveals strategies for static and dynamic osmo-response.</title>
        <authorList>
            <person name="Becker E.A."/>
            <person name="Seitzer P.M."/>
            <person name="Tritt A."/>
            <person name="Larsen D."/>
            <person name="Krusor M."/>
            <person name="Yao A.I."/>
            <person name="Wu D."/>
            <person name="Madern D."/>
            <person name="Eisen J.A."/>
            <person name="Darling A.E."/>
            <person name="Facciotti M.T."/>
        </authorList>
    </citation>
    <scope>NUCLEOTIDE SEQUENCE [LARGE SCALE GENOMIC DNA]</scope>
    <source>
        <strain evidence="2 3">JCM 14848</strain>
    </source>
</reference>
<keyword evidence="3" id="KW-1185">Reference proteome</keyword>